<name>A0A813D787_POLGL</name>
<reference evidence="2" key="1">
    <citation type="submission" date="2021-02" db="EMBL/GenBank/DDBJ databases">
        <authorList>
            <person name="Dougan E. K."/>
            <person name="Rhodes N."/>
            <person name="Thang M."/>
            <person name="Chan C."/>
        </authorList>
    </citation>
    <scope>NUCLEOTIDE SEQUENCE</scope>
</reference>
<evidence type="ECO:0000256" key="1">
    <source>
        <dbReference type="SAM" id="MobiDB-lite"/>
    </source>
</evidence>
<evidence type="ECO:0000313" key="3">
    <source>
        <dbReference type="Proteomes" id="UP000654075"/>
    </source>
</evidence>
<feature type="region of interest" description="Disordered" evidence="1">
    <location>
        <begin position="134"/>
        <end position="172"/>
    </location>
</feature>
<accession>A0A813D787</accession>
<protein>
    <submittedName>
        <fullName evidence="2">Uncharacterized protein</fullName>
    </submittedName>
</protein>
<gene>
    <name evidence="2" type="ORF">PGLA1383_LOCUS545</name>
</gene>
<keyword evidence="3" id="KW-1185">Reference proteome</keyword>
<sequence>MLLLLVLFLRLYLLALMLLVLLLFVFVCPFLSCLVDAASNCKGGQVKLEDTWGNAIATLSVQSKGTLLELIETELHKKRLTRKADHCELKNSCCVVFYDAEGVSMDYGLAPALPVVRAPPLPVVRAPPLPVVRAPPVAGNNDNNNKNNKNNNNNNNNNNRRSPSCAGRPSCASSSRSAGIQSGCSICQRALFRPGLGLVQPRIANDRGGARDVQREPGEAGHLQDGATCWHRPNSSVRGHRRRRGQEDLAGSTRGF</sequence>
<feature type="region of interest" description="Disordered" evidence="1">
    <location>
        <begin position="207"/>
        <end position="256"/>
    </location>
</feature>
<feature type="compositionally biased region" description="Basic and acidic residues" evidence="1">
    <location>
        <begin position="207"/>
        <end position="219"/>
    </location>
</feature>
<dbReference type="EMBL" id="CAJNNV010000123">
    <property type="protein sequence ID" value="CAE8581523.1"/>
    <property type="molecule type" value="Genomic_DNA"/>
</dbReference>
<dbReference type="Proteomes" id="UP000654075">
    <property type="component" value="Unassembled WGS sequence"/>
</dbReference>
<proteinExistence type="predicted"/>
<evidence type="ECO:0000313" key="2">
    <source>
        <dbReference type="EMBL" id="CAE8581523.1"/>
    </source>
</evidence>
<organism evidence="2 3">
    <name type="scientific">Polarella glacialis</name>
    <name type="common">Dinoflagellate</name>
    <dbReference type="NCBI Taxonomy" id="89957"/>
    <lineage>
        <taxon>Eukaryota</taxon>
        <taxon>Sar</taxon>
        <taxon>Alveolata</taxon>
        <taxon>Dinophyceae</taxon>
        <taxon>Suessiales</taxon>
        <taxon>Suessiaceae</taxon>
        <taxon>Polarella</taxon>
    </lineage>
</organism>
<comment type="caution">
    <text evidence="2">The sequence shown here is derived from an EMBL/GenBank/DDBJ whole genome shotgun (WGS) entry which is preliminary data.</text>
</comment>
<feature type="compositionally biased region" description="Low complexity" evidence="1">
    <location>
        <begin position="134"/>
        <end position="159"/>
    </location>
</feature>
<dbReference type="AlphaFoldDB" id="A0A813D787"/>